<feature type="transmembrane region" description="Helical" evidence="8">
    <location>
        <begin position="439"/>
        <end position="457"/>
    </location>
</feature>
<keyword evidence="2" id="KW-0479">Metal-binding</keyword>
<feature type="transmembrane region" description="Helical" evidence="8">
    <location>
        <begin position="211"/>
        <end position="231"/>
    </location>
</feature>
<keyword evidence="4" id="KW-0238">DNA-binding</keyword>
<evidence type="ECO:0000256" key="6">
    <source>
        <dbReference type="ARBA" id="ARBA00023242"/>
    </source>
</evidence>
<dbReference type="GO" id="GO:0016020">
    <property type="term" value="C:membrane"/>
    <property type="evidence" value="ECO:0007669"/>
    <property type="project" value="UniProtKB-SubCell"/>
</dbReference>
<dbReference type="STRING" id="1403190.A0A0F0I6L0"/>
<dbReference type="InterPro" id="IPR011701">
    <property type="entry name" value="MFS"/>
</dbReference>
<dbReference type="GO" id="GO:0006351">
    <property type="term" value="P:DNA-templated transcription"/>
    <property type="evidence" value="ECO:0007669"/>
    <property type="project" value="InterPro"/>
</dbReference>
<feature type="transmembrane region" description="Helical" evidence="8">
    <location>
        <begin position="91"/>
        <end position="110"/>
    </location>
</feature>
<dbReference type="GO" id="GO:0022857">
    <property type="term" value="F:transmembrane transporter activity"/>
    <property type="evidence" value="ECO:0007669"/>
    <property type="project" value="InterPro"/>
</dbReference>
<feature type="domain" description="Major facilitator superfamily (MFS) profile" evidence="10">
    <location>
        <begin position="476"/>
        <end position="957"/>
    </location>
</feature>
<feature type="region of interest" description="Disordered" evidence="7">
    <location>
        <begin position="1525"/>
        <end position="1558"/>
    </location>
</feature>
<dbReference type="CDD" id="cd17502">
    <property type="entry name" value="MFS_Azr1_MDR_like"/>
    <property type="match status" value="1"/>
</dbReference>
<dbReference type="CDD" id="cd00067">
    <property type="entry name" value="GAL4"/>
    <property type="match status" value="1"/>
</dbReference>
<keyword evidence="3" id="KW-0805">Transcription regulation</keyword>
<dbReference type="Gene3D" id="1.20.1250.20">
    <property type="entry name" value="MFS general substrate transporter like domains"/>
    <property type="match status" value="2"/>
</dbReference>
<gene>
    <name evidence="11" type="ORF">P875_00095610</name>
</gene>
<dbReference type="InterPro" id="IPR036259">
    <property type="entry name" value="MFS_trans_sf"/>
</dbReference>
<feature type="transmembrane region" description="Helical" evidence="8">
    <location>
        <begin position="181"/>
        <end position="199"/>
    </location>
</feature>
<dbReference type="GO" id="GO:0003677">
    <property type="term" value="F:DNA binding"/>
    <property type="evidence" value="ECO:0007669"/>
    <property type="project" value="UniProtKB-KW"/>
</dbReference>
<feature type="transmembrane region" description="Helical" evidence="8">
    <location>
        <begin position="934"/>
        <end position="954"/>
    </location>
</feature>
<feature type="transmembrane region" description="Helical" evidence="8">
    <location>
        <begin position="152"/>
        <end position="174"/>
    </location>
</feature>
<feature type="transmembrane region" description="Helical" evidence="8">
    <location>
        <begin position="615"/>
        <end position="637"/>
    </location>
</feature>
<organism evidence="11 12">
    <name type="scientific">Aspergillus parasiticus (strain ATCC 56775 / NRRL 5862 / SRRC 143 / SU-1)</name>
    <dbReference type="NCBI Taxonomy" id="1403190"/>
    <lineage>
        <taxon>Eukaryota</taxon>
        <taxon>Fungi</taxon>
        <taxon>Dikarya</taxon>
        <taxon>Ascomycota</taxon>
        <taxon>Pezizomycotina</taxon>
        <taxon>Eurotiomycetes</taxon>
        <taxon>Eurotiomycetidae</taxon>
        <taxon>Eurotiales</taxon>
        <taxon>Aspergillaceae</taxon>
        <taxon>Aspergillus</taxon>
        <taxon>Aspergillus subgen. Circumdati</taxon>
    </lineage>
</organism>
<evidence type="ECO:0000256" key="4">
    <source>
        <dbReference type="ARBA" id="ARBA00023125"/>
    </source>
</evidence>
<dbReference type="PANTHER" id="PTHR47785">
    <property type="entry name" value="ZN(II)2CYS6 TRANSCRIPTION FACTOR (EUROFUNG)-RELATED-RELATED"/>
    <property type="match status" value="1"/>
</dbReference>
<dbReference type="Proteomes" id="UP000033540">
    <property type="component" value="Unassembled WGS sequence"/>
</dbReference>
<evidence type="ECO:0000256" key="8">
    <source>
        <dbReference type="SAM" id="Phobius"/>
    </source>
</evidence>
<feature type="transmembrane region" description="Helical" evidence="8">
    <location>
        <begin position="326"/>
        <end position="352"/>
    </location>
</feature>
<dbReference type="GO" id="GO:0009893">
    <property type="term" value="P:positive regulation of metabolic process"/>
    <property type="evidence" value="ECO:0007669"/>
    <property type="project" value="UniProtKB-ARBA"/>
</dbReference>
<name>A0A0F0I6L0_ASPPU</name>
<dbReference type="InterPro" id="IPR036864">
    <property type="entry name" value="Zn2-C6_fun-type_DNA-bd_sf"/>
</dbReference>
<feature type="transmembrane region" description="Helical" evidence="8">
    <location>
        <begin position="681"/>
        <end position="702"/>
    </location>
</feature>
<dbReference type="InterPro" id="IPR001138">
    <property type="entry name" value="Zn2Cys6_DnaBD"/>
</dbReference>
<feature type="transmembrane region" description="Helical" evidence="8">
    <location>
        <begin position="122"/>
        <end position="140"/>
    </location>
</feature>
<keyword evidence="8" id="KW-0812">Transmembrane</keyword>
<dbReference type="SUPFAM" id="SSF103473">
    <property type="entry name" value="MFS general substrate transporter"/>
    <property type="match status" value="2"/>
</dbReference>
<dbReference type="GO" id="GO:0000981">
    <property type="term" value="F:DNA-binding transcription factor activity, RNA polymerase II-specific"/>
    <property type="evidence" value="ECO:0007669"/>
    <property type="project" value="InterPro"/>
</dbReference>
<dbReference type="EMBL" id="JZEE01000627">
    <property type="protein sequence ID" value="KJK62277.1"/>
    <property type="molecule type" value="Genomic_DNA"/>
</dbReference>
<feature type="transmembrane region" description="Helical" evidence="8">
    <location>
        <begin position="372"/>
        <end position="392"/>
    </location>
</feature>
<feature type="transmembrane region" description="Helical" evidence="8">
    <location>
        <begin position="413"/>
        <end position="433"/>
    </location>
</feature>
<evidence type="ECO:0000313" key="12">
    <source>
        <dbReference type="Proteomes" id="UP000033540"/>
    </source>
</evidence>
<comment type="caution">
    <text evidence="11">The sequence shown here is derived from an EMBL/GenBank/DDBJ whole genome shotgun (WGS) entry which is preliminary data.</text>
</comment>
<proteinExistence type="predicted"/>
<evidence type="ECO:0000256" key="2">
    <source>
        <dbReference type="ARBA" id="ARBA00022723"/>
    </source>
</evidence>
<dbReference type="Gene3D" id="1.20.1720.10">
    <property type="entry name" value="Multidrug resistance protein D"/>
    <property type="match status" value="1"/>
</dbReference>
<dbReference type="CDD" id="cd12148">
    <property type="entry name" value="fungal_TF_MHR"/>
    <property type="match status" value="1"/>
</dbReference>
<feature type="transmembrane region" description="Helical" evidence="8">
    <location>
        <begin position="577"/>
        <end position="603"/>
    </location>
</feature>
<evidence type="ECO:0000259" key="9">
    <source>
        <dbReference type="PROSITE" id="PS50048"/>
    </source>
</evidence>
<dbReference type="PROSITE" id="PS50048">
    <property type="entry name" value="ZN2_CY6_FUNGAL_2"/>
    <property type="match status" value="1"/>
</dbReference>
<evidence type="ECO:0000256" key="7">
    <source>
        <dbReference type="SAM" id="MobiDB-lite"/>
    </source>
</evidence>
<dbReference type="Pfam" id="PF07690">
    <property type="entry name" value="MFS_1"/>
    <property type="match status" value="2"/>
</dbReference>
<dbReference type="GO" id="GO:0008270">
    <property type="term" value="F:zinc ion binding"/>
    <property type="evidence" value="ECO:0007669"/>
    <property type="project" value="InterPro"/>
</dbReference>
<dbReference type="SMART" id="SM00066">
    <property type="entry name" value="GAL4"/>
    <property type="match status" value="1"/>
</dbReference>
<protein>
    <submittedName>
        <fullName evidence="11">Major Facilitator Superfamily protein</fullName>
    </submittedName>
</protein>
<dbReference type="Gene3D" id="4.10.240.10">
    <property type="entry name" value="Zn(2)-C6 fungal-type DNA-binding domain"/>
    <property type="match status" value="1"/>
</dbReference>
<dbReference type="InterPro" id="IPR007219">
    <property type="entry name" value="XnlR_reg_dom"/>
</dbReference>
<feature type="transmembrane region" description="Helical" evidence="8">
    <location>
        <begin position="714"/>
        <end position="734"/>
    </location>
</feature>
<evidence type="ECO:0000256" key="3">
    <source>
        <dbReference type="ARBA" id="ARBA00023015"/>
    </source>
</evidence>
<sequence>MLFSQDRDLDVPGTELLVDTQHDLDVAHDGSDIILLPPPTACEGDPLNWSRWKKYWHLLLISIYACVFSFGENNTGDAYTTIVEMTGSTMTIMNGGGALNYLLLGLVNIFWVPAAMKIGRRFCFLATLLLCIGSSLWMGAFHTAGEWFGSNILNGLGTSAYEAVIQLVVFDLFFDHQRGRMLGVYIFAQQLGSIIGLVAGGYISDGPGWRWAQWVVSIAEGVLIVAFFFTFEETLFPRFLFTSSQTLPTDKPTTLAQSDAALEDEIATMKDKVPGIADTVSVEEGTAVNTQAPSQFPKRTFREKLRLWVYYPQDHTSYWTYFKRPFFLLGFPNIVIAGVIFAFGCTSGIVTNNTISETLSASPYNFTDGQTGLVYISALVGSFIGYFTSAFGDKIVIYLARRNDGIKEPEMRLWALVPCFFYAGLGYEIYGWGAETGSHWFTIAVGIGSMIAQQVAATSTATAYAMECFPGVGGEIVVILAISSSFINFTISETTQPFLNADNTIVGTATPTLTNEFHSLTDIGWYGSAYRLTTCSTQFLFGKLYEQFRVKWVLVMAVAILEIGSIVSASAPSSAAFIVGRAIAGCGSSGILNGVLIAISHTVPLRWRPICNSTFGGLECIAMIVAPVIGGALTTYVTWRWCFWLNLPVGGFTMVVFIFLFKNPESQKVTDEPFFTKIKQLNIMSLLIFTGSVVCLLLALQWGGTTYSWSSGRVIAPLVVAAVSFGGFIAFEVLQKDAATIPRSVILNRTAGLCLVYAFCSSAAFNVIDYFLPIWFQAIKGATAAESGKMLLPSIIGLSIAAISSGFIVSAIGYYTPLMLLGSTMMAIGFGFLTSFTLRTTDSAWIGWQVMFSIGIGLAFPQPWSATQTALDPKDIPVGMAAVGFSISIGAAISISVSQNIFTNLLREGLSSVPGLDIEKEWVIEIYNSAVTRAFWAGVAAACVGLVAALCMNWNSVKGAKEESTVEEFPAVISAEAIPPAQSCTMSKRSYQESFSPGGSQPPEHIDNSHNGLLPINDLLSPTQDQLQSAGSSKKPRNFIATVACETCRLKKTRCDESRPKCGLCKSLGLECVYNERKSSKRDHSLSLIMSTLHRMETKLENLPSSICNDLQSRQRPIPRTVDSPLDTSTPGRSSQGINIRTSVTNPLALGLTPDAIEHDDFEFDENQKVTNSNGLVSISFSQHGVILWPGARDILPKRLLEAHERLGKNYVIDMEAKRPQLPMYICPYPPQAGDDWLEALPLAMIKGLSDAFFATFNPFTPIMDKNFYFAFTIWAAIESGFGYTMESCLVLNILALGCHAVQAHQEGNYPLPGTRSSRFEPPDWMAVIHEEPLGLRFFNEARRRIGFLMCDNDLQSCQFYMLSSVYYSQILRPMDAWAMIHRAATCCLQMLTNHDVNFDEWEGDMKSRVYWNCLMNETILVQELHLPPSGLARLEEFVPIPKFITFETVGLVPPRSSSQELDDSFFQYHFLAQVAHRIILTRIRHSLYFYSDSGTFPLPAINSELHHQLEQWRLNLPPAIQFQDTHATTPANPNNQTTTTPITSPSTPISPLPLDPNRPLSPATAVSDAMLRGRFKIAKFHIGRPYLYKALRIPASLSDDDLEQVRSGLQNAMDWPVVGGIFQNMKSCIPIKFAFCSQFFGQVLLFYCISHSPDARLRSTLPPDWERWSQEMLQFLEDCAPFSPAVAKDLELLRLL</sequence>
<feature type="transmembrane region" description="Helical" evidence="8">
    <location>
        <begin position="55"/>
        <end position="71"/>
    </location>
</feature>
<evidence type="ECO:0000259" key="10">
    <source>
        <dbReference type="PROSITE" id="PS50850"/>
    </source>
</evidence>
<evidence type="ECO:0000313" key="11">
    <source>
        <dbReference type="EMBL" id="KJK62277.1"/>
    </source>
</evidence>
<dbReference type="PROSITE" id="PS00463">
    <property type="entry name" value="ZN2_CY6_FUNGAL_1"/>
    <property type="match status" value="1"/>
</dbReference>
<feature type="transmembrane region" description="Helical" evidence="8">
    <location>
        <begin position="818"/>
        <end position="838"/>
    </location>
</feature>
<feature type="domain" description="Zn(2)-C6 fungal-type" evidence="9">
    <location>
        <begin position="1044"/>
        <end position="1074"/>
    </location>
</feature>
<feature type="transmembrane region" description="Helical" evidence="8">
    <location>
        <begin position="552"/>
        <end position="571"/>
    </location>
</feature>
<keyword evidence="5" id="KW-0804">Transcription</keyword>
<dbReference type="OrthoDB" id="5215911at2759"/>
<feature type="transmembrane region" description="Helical" evidence="8">
    <location>
        <begin position="844"/>
        <end position="864"/>
    </location>
</feature>
<dbReference type="PROSITE" id="PS50850">
    <property type="entry name" value="MFS"/>
    <property type="match status" value="1"/>
</dbReference>
<feature type="region of interest" description="Disordered" evidence="7">
    <location>
        <begin position="991"/>
        <end position="1013"/>
    </location>
</feature>
<feature type="transmembrane region" description="Helical" evidence="8">
    <location>
        <begin position="790"/>
        <end position="811"/>
    </location>
</feature>
<dbReference type="Pfam" id="PF04082">
    <property type="entry name" value="Fungal_trans"/>
    <property type="match status" value="1"/>
</dbReference>
<dbReference type="InterPro" id="IPR053181">
    <property type="entry name" value="EcdB-like_regulator"/>
</dbReference>
<evidence type="ECO:0000256" key="1">
    <source>
        <dbReference type="ARBA" id="ARBA00004141"/>
    </source>
</evidence>
<feature type="transmembrane region" description="Helical" evidence="8">
    <location>
        <begin position="643"/>
        <end position="661"/>
    </location>
</feature>
<keyword evidence="8" id="KW-1133">Transmembrane helix</keyword>
<reference evidence="11 12" key="1">
    <citation type="submission" date="2015-02" db="EMBL/GenBank/DDBJ databases">
        <title>Draft genome sequence of Aspergillus parasiticus SU-1.</title>
        <authorList>
            <person name="Yu J."/>
            <person name="Fedorova N."/>
            <person name="Yin Y."/>
            <person name="Losada L."/>
            <person name="Zafar N."/>
            <person name="Taujale R."/>
            <person name="Ehrlich K.C."/>
            <person name="Bhatnagar D."/>
            <person name="Cleveland T.E."/>
            <person name="Bennett J.W."/>
            <person name="Nierman W.C."/>
        </authorList>
    </citation>
    <scope>NUCLEOTIDE SEQUENCE [LARGE SCALE GENOMIC DNA]</scope>
    <source>
        <strain evidence="12">ATCC 56775 / NRRL 5862 / SRRC 143 / SU-1</strain>
    </source>
</reference>
<comment type="subcellular location">
    <subcellularLocation>
        <location evidence="1">Membrane</location>
        <topology evidence="1">Multi-pass membrane protein</topology>
    </subcellularLocation>
</comment>
<feature type="transmembrane region" description="Helical" evidence="8">
    <location>
        <begin position="755"/>
        <end position="778"/>
    </location>
</feature>
<keyword evidence="8" id="KW-0472">Membrane</keyword>
<evidence type="ECO:0000256" key="5">
    <source>
        <dbReference type="ARBA" id="ARBA00023163"/>
    </source>
</evidence>
<dbReference type="InterPro" id="IPR020846">
    <property type="entry name" value="MFS_dom"/>
</dbReference>
<feature type="compositionally biased region" description="Low complexity" evidence="7">
    <location>
        <begin position="1528"/>
        <end position="1548"/>
    </location>
</feature>
<feature type="region of interest" description="Disordered" evidence="7">
    <location>
        <begin position="1114"/>
        <end position="1139"/>
    </location>
</feature>
<dbReference type="PANTHER" id="PTHR47785:SF6">
    <property type="entry name" value="ZN(II)2CYS6 TRANSCRIPTION FACTOR (EUROFUNG)"/>
    <property type="match status" value="1"/>
</dbReference>
<feature type="transmembrane region" description="Helical" evidence="8">
    <location>
        <begin position="876"/>
        <end position="897"/>
    </location>
</feature>
<keyword evidence="6" id="KW-0539">Nucleus</keyword>
<accession>A0A0F0I6L0</accession>
<dbReference type="Pfam" id="PF00172">
    <property type="entry name" value="Zn_clus"/>
    <property type="match status" value="1"/>
</dbReference>
<dbReference type="SUPFAM" id="SSF57701">
    <property type="entry name" value="Zn2/Cys6 DNA-binding domain"/>
    <property type="match status" value="1"/>
</dbReference>
<feature type="compositionally biased region" description="Polar residues" evidence="7">
    <location>
        <begin position="1126"/>
        <end position="1139"/>
    </location>
</feature>